<name>A0ABQ1I5E7_9ALTE</name>
<dbReference type="EMBL" id="BMDY01000020">
    <property type="protein sequence ID" value="GGB14812.1"/>
    <property type="molecule type" value="Genomic_DNA"/>
</dbReference>
<protein>
    <submittedName>
        <fullName evidence="1">Uncharacterized protein</fullName>
    </submittedName>
</protein>
<evidence type="ECO:0000313" key="1">
    <source>
        <dbReference type="EMBL" id="GGB14812.1"/>
    </source>
</evidence>
<evidence type="ECO:0000313" key="2">
    <source>
        <dbReference type="Proteomes" id="UP000651977"/>
    </source>
</evidence>
<dbReference type="Proteomes" id="UP000651977">
    <property type="component" value="Unassembled WGS sequence"/>
</dbReference>
<reference evidence="2" key="1">
    <citation type="journal article" date="2019" name="Int. J. Syst. Evol. Microbiol.">
        <title>The Global Catalogue of Microorganisms (GCM) 10K type strain sequencing project: providing services to taxonomists for standard genome sequencing and annotation.</title>
        <authorList>
            <consortium name="The Broad Institute Genomics Platform"/>
            <consortium name="The Broad Institute Genome Sequencing Center for Infectious Disease"/>
            <person name="Wu L."/>
            <person name="Ma J."/>
        </authorList>
    </citation>
    <scope>NUCLEOTIDE SEQUENCE [LARGE SCALE GENOMIC DNA]</scope>
    <source>
        <strain evidence="2">CGMCC 1.10131</strain>
    </source>
</reference>
<accession>A0ABQ1I5E7</accession>
<keyword evidence="2" id="KW-1185">Reference proteome</keyword>
<gene>
    <name evidence="1" type="ORF">GCM10007414_30320</name>
</gene>
<proteinExistence type="predicted"/>
<organism evidence="1 2">
    <name type="scientific">Agarivorans gilvus</name>
    <dbReference type="NCBI Taxonomy" id="680279"/>
    <lineage>
        <taxon>Bacteria</taxon>
        <taxon>Pseudomonadati</taxon>
        <taxon>Pseudomonadota</taxon>
        <taxon>Gammaproteobacteria</taxon>
        <taxon>Alteromonadales</taxon>
        <taxon>Alteromonadaceae</taxon>
        <taxon>Agarivorans</taxon>
    </lineage>
</organism>
<comment type="caution">
    <text evidence="1">The sequence shown here is derived from an EMBL/GenBank/DDBJ whole genome shotgun (WGS) entry which is preliminary data.</text>
</comment>
<sequence>MNSKNKLTNDLDLSVTSVSLTIGETDTSLEQVKNDALSGGGGSRPCPCGPCPCGPCPCWH</sequence>